<gene>
    <name evidence="1" type="ORF">TFLO_1578</name>
</gene>
<dbReference type="SUPFAM" id="SSF159245">
    <property type="entry name" value="AttH-like"/>
    <property type="match status" value="1"/>
</dbReference>
<protein>
    <submittedName>
        <fullName evidence="1">Tocopherol cyclase</fullName>
    </submittedName>
</protein>
<keyword evidence="2" id="KW-1185">Reference proteome</keyword>
<name>A0ABP2CGQ2_9LACT</name>
<comment type="caution">
    <text evidence="1">The sequence shown here is derived from an EMBL/GenBank/DDBJ whole genome shotgun (WGS) entry which is preliminary data.</text>
</comment>
<sequence length="358" mass="40102">MKVGSFLLCRKCKKLTEQGLLLHSKDKNACERKRCAMANKVTHPILFQGDLKKQGPYFEGWYFKSVSADEKTVLSLIPGISLTAEDPHCFIQYSYVHVGEAPGKELRTGYIRYLLSAFQYNQTPFVLKVGNSFFSETLVSVHLEEDDFRMEGILKLGPFQAIKRTPLPPSIMGFFAYIPNMECYHGVISMNHAVDGTVAFGTKACDFTGGKGYLEKDWGTSFPEEYVWIQCNHFRDEGTSLFFSVAKIPYRGSSFEGFICNFIVDGIEYRFATYNRSKFTLGLLTDDRIEIEVSHASASLTICAEVLHGGALMAPTRQGMDKLIKEGLSGIVTVDFTDQKTGKIYHDVGNVSGIEVVR</sequence>
<dbReference type="PANTHER" id="PTHR35309">
    <property type="match status" value="1"/>
</dbReference>
<dbReference type="EMBL" id="FJMZ01000015">
    <property type="protein sequence ID" value="CZQ92645.1"/>
    <property type="molecule type" value="Genomic_DNA"/>
</dbReference>
<evidence type="ECO:0000313" key="1">
    <source>
        <dbReference type="EMBL" id="CZQ92645.1"/>
    </source>
</evidence>
<dbReference type="Proteomes" id="UP000195947">
    <property type="component" value="Unassembled WGS sequence"/>
</dbReference>
<dbReference type="InterPro" id="IPR025893">
    <property type="entry name" value="Tocopherol_cyclase"/>
</dbReference>
<proteinExistence type="predicted"/>
<dbReference type="PANTHER" id="PTHR35309:SF4">
    <property type="entry name" value="TOCOPHEROL CYCLASE"/>
    <property type="match status" value="1"/>
</dbReference>
<reference evidence="1 2" key="1">
    <citation type="submission" date="2016-02" db="EMBL/GenBank/DDBJ databases">
        <authorList>
            <person name="Strepis N."/>
        </authorList>
    </citation>
    <scope>NUCLEOTIDE SEQUENCE [LARGE SCALE GENOMIC DNA]</scope>
    <source>
        <strain evidence="1">Trichococcus flocculiformis</strain>
    </source>
</reference>
<evidence type="ECO:0000313" key="2">
    <source>
        <dbReference type="Proteomes" id="UP000195947"/>
    </source>
</evidence>
<dbReference type="Pfam" id="PF14249">
    <property type="entry name" value="Tocopherol_cycl"/>
    <property type="match status" value="1"/>
</dbReference>
<accession>A0ABP2CGQ2</accession>
<organism evidence="1 2">
    <name type="scientific">Trichococcus flocculiformis</name>
    <dbReference type="NCBI Taxonomy" id="82803"/>
    <lineage>
        <taxon>Bacteria</taxon>
        <taxon>Bacillati</taxon>
        <taxon>Bacillota</taxon>
        <taxon>Bacilli</taxon>
        <taxon>Lactobacillales</taxon>
        <taxon>Carnobacteriaceae</taxon>
        <taxon>Trichococcus</taxon>
    </lineage>
</organism>